<dbReference type="EMBL" id="VUNF01000056">
    <property type="protein sequence ID" value="MST78829.1"/>
    <property type="molecule type" value="Genomic_DNA"/>
</dbReference>
<dbReference type="RefSeq" id="WP_006847547.1">
    <property type="nucleotide sequence ID" value="NZ_JADYTV010000055.1"/>
</dbReference>
<dbReference type="InterPro" id="IPR045651">
    <property type="entry name" value="DUF6398"/>
</dbReference>
<dbReference type="AlphaFoldDB" id="A0A6I2U4V6"/>
<name>A0A6I2U4V6_9BACT</name>
<feature type="domain" description="DUF6398" evidence="1">
    <location>
        <begin position="13"/>
        <end position="118"/>
    </location>
</feature>
<evidence type="ECO:0000313" key="3">
    <source>
        <dbReference type="Proteomes" id="UP000450161"/>
    </source>
</evidence>
<protein>
    <recommendedName>
        <fullName evidence="1">DUF6398 domain-containing protein</fullName>
    </recommendedName>
</protein>
<proteinExistence type="predicted"/>
<dbReference type="GeneID" id="69847647"/>
<organism evidence="2 3">
    <name type="scientific">Segatella copri</name>
    <dbReference type="NCBI Taxonomy" id="165179"/>
    <lineage>
        <taxon>Bacteria</taxon>
        <taxon>Pseudomonadati</taxon>
        <taxon>Bacteroidota</taxon>
        <taxon>Bacteroidia</taxon>
        <taxon>Bacteroidales</taxon>
        <taxon>Prevotellaceae</taxon>
        <taxon>Segatella</taxon>
    </lineage>
</organism>
<evidence type="ECO:0000259" key="1">
    <source>
        <dbReference type="Pfam" id="PF19935"/>
    </source>
</evidence>
<sequence>MDKKELKEREVKVTELAVNFCNEKLDEECATLCTQLIQKLGRKRTNPLQSGRLEIWAAAAVYTICSINFIFSKDSRLSLTSNDICEYFGTSNSTTAQKSRTIKDLLKISQVFDPNFSLKEIATNNPFNRLRMSNGFFFFD</sequence>
<reference evidence="2 3" key="1">
    <citation type="submission" date="2019-08" db="EMBL/GenBank/DDBJ databases">
        <title>In-depth cultivation of the pig gut microbiome towards novel bacterial diversity and tailored functional studies.</title>
        <authorList>
            <person name="Wylensek D."/>
            <person name="Hitch T.C.A."/>
            <person name="Clavel T."/>
        </authorList>
    </citation>
    <scope>NUCLEOTIDE SEQUENCE [LARGE SCALE GENOMIC DNA]</scope>
    <source>
        <strain evidence="2 3">LKV-178-WT-2C</strain>
    </source>
</reference>
<evidence type="ECO:0000313" key="2">
    <source>
        <dbReference type="EMBL" id="MST78829.1"/>
    </source>
</evidence>
<accession>A0A6I2U4V6</accession>
<dbReference type="Proteomes" id="UP000450161">
    <property type="component" value="Unassembled WGS sequence"/>
</dbReference>
<comment type="caution">
    <text evidence="2">The sequence shown here is derived from an EMBL/GenBank/DDBJ whole genome shotgun (WGS) entry which is preliminary data.</text>
</comment>
<dbReference type="Pfam" id="PF19935">
    <property type="entry name" value="DUF6398"/>
    <property type="match status" value="1"/>
</dbReference>
<gene>
    <name evidence="2" type="ORF">FYJ72_14520</name>
</gene>